<feature type="transmembrane region" description="Helical" evidence="13">
    <location>
        <begin position="162"/>
        <end position="182"/>
    </location>
</feature>
<dbReference type="RefSeq" id="WP_115992025.1">
    <property type="nucleotide sequence ID" value="NZ_QRDY01000003.1"/>
</dbReference>
<dbReference type="GO" id="GO:0042910">
    <property type="term" value="F:xenobiotic transmembrane transporter activity"/>
    <property type="evidence" value="ECO:0007669"/>
    <property type="project" value="InterPro"/>
</dbReference>
<feature type="transmembrane region" description="Helical" evidence="13">
    <location>
        <begin position="247"/>
        <end position="267"/>
    </location>
</feature>
<comment type="subcellular location">
    <subcellularLocation>
        <location evidence="2">Cell membrane</location>
        <topology evidence="2">Multi-pass membrane protein</topology>
    </subcellularLocation>
</comment>
<evidence type="ECO:0000256" key="1">
    <source>
        <dbReference type="ARBA" id="ARBA00003408"/>
    </source>
</evidence>
<evidence type="ECO:0000256" key="7">
    <source>
        <dbReference type="ARBA" id="ARBA00022475"/>
    </source>
</evidence>
<evidence type="ECO:0000256" key="3">
    <source>
        <dbReference type="ARBA" id="ARBA00010199"/>
    </source>
</evidence>
<evidence type="ECO:0000313" key="14">
    <source>
        <dbReference type="EMBL" id="RED63921.1"/>
    </source>
</evidence>
<evidence type="ECO:0000256" key="10">
    <source>
        <dbReference type="ARBA" id="ARBA00023065"/>
    </source>
</evidence>
<evidence type="ECO:0000256" key="11">
    <source>
        <dbReference type="ARBA" id="ARBA00023136"/>
    </source>
</evidence>
<comment type="function">
    <text evidence="1">Multidrug efflux pump.</text>
</comment>
<keyword evidence="5" id="KW-0813">Transport</keyword>
<evidence type="ECO:0000256" key="8">
    <source>
        <dbReference type="ARBA" id="ARBA00022692"/>
    </source>
</evidence>
<feature type="transmembrane region" description="Helical" evidence="13">
    <location>
        <begin position="38"/>
        <end position="60"/>
    </location>
</feature>
<protein>
    <recommendedName>
        <fullName evidence="4">Probable multidrug resistance protein NorM</fullName>
    </recommendedName>
    <alternativeName>
        <fullName evidence="12">Multidrug-efflux transporter</fullName>
    </alternativeName>
</protein>
<feature type="transmembrane region" description="Helical" evidence="13">
    <location>
        <begin position="383"/>
        <end position="406"/>
    </location>
</feature>
<evidence type="ECO:0000256" key="6">
    <source>
        <dbReference type="ARBA" id="ARBA00022449"/>
    </source>
</evidence>
<sequence>MKLLKSWYGILILALPSLFAFATQTLTGTVNLILVGDLGFVVIAVVGVSNIIMYNVFAIFSGIGHSVNYLVAQNFGAKEMGKGMQRMYLALLVSVGVGVVIALAGWLASGAVLNLTGGSDNLVETGGGYLELRFYAMSFGIISFVFHGFFRGVGDTRTSMIVSIVANVLMVALTYGLTYGHWGLPDLGIIGAGYALLIGEAVQLAICLAVFWGPMHKRYQTRKLQKPDWRELKLISRESGKLGLQEFSMSVSMYIFTIFVLTLGEMATAANEVALSVMSFGFMPAFAFGSTATILVGQEIGQGRPRLAKMAGTNTAILGTIFLICLGTAELIWAVPIAKLYSDDPGVYELAAHLIQVSAYLQIFDGFYNFYAGGLRGIGDTTFLMRSSFVLSLFLFVPLTYLFVTVFDWGSIGAWLALYSFLVALGLAVMIRYYRTDFNEVRMKEAHG</sequence>
<name>A0A3D9IQ80_9BACL</name>
<dbReference type="GO" id="GO:0005886">
    <property type="term" value="C:plasma membrane"/>
    <property type="evidence" value="ECO:0007669"/>
    <property type="project" value="UniProtKB-SubCell"/>
</dbReference>
<dbReference type="AlphaFoldDB" id="A0A3D9IQ80"/>
<dbReference type="InterPro" id="IPR002528">
    <property type="entry name" value="MATE_fam"/>
</dbReference>
<dbReference type="GO" id="GO:0006811">
    <property type="term" value="P:monoatomic ion transport"/>
    <property type="evidence" value="ECO:0007669"/>
    <property type="project" value="UniProtKB-KW"/>
</dbReference>
<dbReference type="InterPro" id="IPR048279">
    <property type="entry name" value="MdtK-like"/>
</dbReference>
<proteinExistence type="inferred from homology"/>
<feature type="transmembrane region" description="Helical" evidence="13">
    <location>
        <begin position="412"/>
        <end position="434"/>
    </location>
</feature>
<dbReference type="InterPro" id="IPR050222">
    <property type="entry name" value="MATE_MdtK"/>
</dbReference>
<feature type="transmembrane region" description="Helical" evidence="13">
    <location>
        <begin position="188"/>
        <end position="213"/>
    </location>
</feature>
<evidence type="ECO:0000256" key="5">
    <source>
        <dbReference type="ARBA" id="ARBA00022448"/>
    </source>
</evidence>
<evidence type="ECO:0000256" key="9">
    <source>
        <dbReference type="ARBA" id="ARBA00022989"/>
    </source>
</evidence>
<keyword evidence="9 13" id="KW-1133">Transmembrane helix</keyword>
<keyword evidence="11 13" id="KW-0472">Membrane</keyword>
<evidence type="ECO:0000256" key="12">
    <source>
        <dbReference type="ARBA" id="ARBA00031636"/>
    </source>
</evidence>
<dbReference type="OrthoDB" id="9806302at2"/>
<dbReference type="CDD" id="cd13137">
    <property type="entry name" value="MATE_NorM_like"/>
    <property type="match status" value="1"/>
</dbReference>
<evidence type="ECO:0000256" key="13">
    <source>
        <dbReference type="SAM" id="Phobius"/>
    </source>
</evidence>
<keyword evidence="7" id="KW-1003">Cell membrane</keyword>
<keyword evidence="10" id="KW-0406">Ion transport</keyword>
<dbReference type="Pfam" id="PF01554">
    <property type="entry name" value="MatE"/>
    <property type="match status" value="2"/>
</dbReference>
<keyword evidence="6" id="KW-0050">Antiport</keyword>
<feature type="transmembrane region" description="Helical" evidence="13">
    <location>
        <begin position="273"/>
        <end position="296"/>
    </location>
</feature>
<dbReference type="GO" id="GO:0015297">
    <property type="term" value="F:antiporter activity"/>
    <property type="evidence" value="ECO:0007669"/>
    <property type="project" value="UniProtKB-KW"/>
</dbReference>
<accession>A0A3D9IQ80</accession>
<gene>
    <name evidence="14" type="ORF">DFP95_103162</name>
</gene>
<dbReference type="PANTHER" id="PTHR43298">
    <property type="entry name" value="MULTIDRUG RESISTANCE PROTEIN NORM-RELATED"/>
    <property type="match status" value="1"/>
</dbReference>
<dbReference type="PIRSF" id="PIRSF006603">
    <property type="entry name" value="DinF"/>
    <property type="match status" value="1"/>
</dbReference>
<feature type="transmembrane region" description="Helical" evidence="13">
    <location>
        <begin position="350"/>
        <end position="371"/>
    </location>
</feature>
<reference evidence="14 15" key="1">
    <citation type="submission" date="2018-07" db="EMBL/GenBank/DDBJ databases">
        <title>Genomic Encyclopedia of Type Strains, Phase III (KMG-III): the genomes of soil and plant-associated and newly described type strains.</title>
        <authorList>
            <person name="Whitman W."/>
        </authorList>
    </citation>
    <scope>NUCLEOTIDE SEQUENCE [LARGE SCALE GENOMIC DNA]</scope>
    <source>
        <strain evidence="14 15">CECT 8236</strain>
    </source>
</reference>
<dbReference type="PANTHER" id="PTHR43298:SF2">
    <property type="entry name" value="FMN_FAD EXPORTER YEEO-RELATED"/>
    <property type="match status" value="1"/>
</dbReference>
<keyword evidence="15" id="KW-1185">Reference proteome</keyword>
<feature type="transmembrane region" description="Helical" evidence="13">
    <location>
        <begin position="7"/>
        <end position="26"/>
    </location>
</feature>
<comment type="caution">
    <text evidence="14">The sequence shown here is derived from an EMBL/GenBank/DDBJ whole genome shotgun (WGS) entry which is preliminary data.</text>
</comment>
<keyword evidence="8 13" id="KW-0812">Transmembrane</keyword>
<dbReference type="NCBIfam" id="TIGR00797">
    <property type="entry name" value="matE"/>
    <property type="match status" value="1"/>
</dbReference>
<feature type="transmembrane region" description="Helical" evidence="13">
    <location>
        <begin position="132"/>
        <end position="150"/>
    </location>
</feature>
<evidence type="ECO:0000256" key="4">
    <source>
        <dbReference type="ARBA" id="ARBA00020268"/>
    </source>
</evidence>
<organism evidence="14 15">
    <name type="scientific">Cohnella lupini</name>
    <dbReference type="NCBI Taxonomy" id="1294267"/>
    <lineage>
        <taxon>Bacteria</taxon>
        <taxon>Bacillati</taxon>
        <taxon>Bacillota</taxon>
        <taxon>Bacilli</taxon>
        <taxon>Bacillales</taxon>
        <taxon>Paenibacillaceae</taxon>
        <taxon>Cohnella</taxon>
    </lineage>
</organism>
<feature type="transmembrane region" description="Helical" evidence="13">
    <location>
        <begin position="316"/>
        <end position="338"/>
    </location>
</feature>
<dbReference type="EMBL" id="QRDY01000003">
    <property type="protein sequence ID" value="RED63921.1"/>
    <property type="molecule type" value="Genomic_DNA"/>
</dbReference>
<feature type="transmembrane region" description="Helical" evidence="13">
    <location>
        <begin position="88"/>
        <end position="112"/>
    </location>
</feature>
<comment type="similarity">
    <text evidence="3">Belongs to the multi antimicrobial extrusion (MATE) (TC 2.A.66.1) family.</text>
</comment>
<evidence type="ECO:0000313" key="15">
    <source>
        <dbReference type="Proteomes" id="UP000256869"/>
    </source>
</evidence>
<dbReference type="Proteomes" id="UP000256869">
    <property type="component" value="Unassembled WGS sequence"/>
</dbReference>
<evidence type="ECO:0000256" key="2">
    <source>
        <dbReference type="ARBA" id="ARBA00004651"/>
    </source>
</evidence>